<sequence>MYDCGRTTVDDYTLIYSRHSSSDKTRSAHGVAIYLNKQATTAWKNLGSTWEAANERILMVLLACKPINVSGIAVYAPINSKNQQMTSTTSDPFYADLQTTLDKVLKSDMVLIIGDFNARIGVQQHTTSRNVVGPYAVDAINENGEHPNEQRRQDKAPSLKEVQCEIKQMKNGKASGNSGISADIIKAGGLPMVKWLHEIFVDIWGNETIVEDWATAILIRLYKNKGDKKICDNYRGISLLVVTSKIFSRIILNRVQALLDKQLLEEQAGFRCNPSIVDQIFILKMIMEKSRNANKPLFMLFIDIMKAYDSVDRALLWNICRHYGLTGKIVRIL</sequence>
<dbReference type="CDD" id="cd01650">
    <property type="entry name" value="RT_nLTR_like"/>
    <property type="match status" value="1"/>
</dbReference>
<dbReference type="EMBL" id="CAJNOW010006835">
    <property type="protein sequence ID" value="CAF1498478.1"/>
    <property type="molecule type" value="Genomic_DNA"/>
</dbReference>
<reference evidence="2" key="1">
    <citation type="submission" date="2021-02" db="EMBL/GenBank/DDBJ databases">
        <authorList>
            <person name="Nowell W R."/>
        </authorList>
    </citation>
    <scope>NUCLEOTIDE SEQUENCE</scope>
</reference>
<dbReference type="SUPFAM" id="SSF56219">
    <property type="entry name" value="DNase I-like"/>
    <property type="match status" value="1"/>
</dbReference>
<evidence type="ECO:0000259" key="1">
    <source>
        <dbReference type="Pfam" id="PF00078"/>
    </source>
</evidence>
<comment type="caution">
    <text evidence="2">The sequence shown here is derived from an EMBL/GenBank/DDBJ whole genome shotgun (WGS) entry which is preliminary data.</text>
</comment>
<dbReference type="AlphaFoldDB" id="A0A815SWQ5"/>
<name>A0A815SWQ5_9BILA</name>
<organism evidence="2 3">
    <name type="scientific">Rotaria magnacalcarata</name>
    <dbReference type="NCBI Taxonomy" id="392030"/>
    <lineage>
        <taxon>Eukaryota</taxon>
        <taxon>Metazoa</taxon>
        <taxon>Spiralia</taxon>
        <taxon>Gnathifera</taxon>
        <taxon>Rotifera</taxon>
        <taxon>Eurotatoria</taxon>
        <taxon>Bdelloidea</taxon>
        <taxon>Philodinida</taxon>
        <taxon>Philodinidae</taxon>
        <taxon>Rotaria</taxon>
    </lineage>
</organism>
<dbReference type="InterPro" id="IPR000477">
    <property type="entry name" value="RT_dom"/>
</dbReference>
<evidence type="ECO:0000313" key="3">
    <source>
        <dbReference type="Proteomes" id="UP000663834"/>
    </source>
</evidence>
<dbReference type="PANTHER" id="PTHR19446">
    <property type="entry name" value="REVERSE TRANSCRIPTASES"/>
    <property type="match status" value="1"/>
</dbReference>
<feature type="non-terminal residue" evidence="2">
    <location>
        <position position="1"/>
    </location>
</feature>
<dbReference type="Pfam" id="PF00078">
    <property type="entry name" value="RVT_1"/>
    <property type="match status" value="1"/>
</dbReference>
<dbReference type="OrthoDB" id="10070415at2759"/>
<proteinExistence type="predicted"/>
<accession>A0A815SWQ5</accession>
<feature type="domain" description="Reverse transcriptase" evidence="1">
    <location>
        <begin position="227"/>
        <end position="324"/>
    </location>
</feature>
<evidence type="ECO:0000313" key="2">
    <source>
        <dbReference type="EMBL" id="CAF1498478.1"/>
    </source>
</evidence>
<dbReference type="Gene3D" id="3.60.10.10">
    <property type="entry name" value="Endonuclease/exonuclease/phosphatase"/>
    <property type="match status" value="1"/>
</dbReference>
<protein>
    <recommendedName>
        <fullName evidence="1">Reverse transcriptase domain-containing protein</fullName>
    </recommendedName>
</protein>
<dbReference type="Proteomes" id="UP000663834">
    <property type="component" value="Unassembled WGS sequence"/>
</dbReference>
<gene>
    <name evidence="2" type="ORF">KQP761_LOCUS14498</name>
</gene>
<dbReference type="InterPro" id="IPR036691">
    <property type="entry name" value="Endo/exonu/phosph_ase_sf"/>
</dbReference>